<dbReference type="EMBL" id="CP043661">
    <property type="protein sequence ID" value="QNE17359.1"/>
    <property type="molecule type" value="Genomic_DNA"/>
</dbReference>
<dbReference type="Proteomes" id="UP000515563">
    <property type="component" value="Chromosome"/>
</dbReference>
<reference evidence="1 2" key="2">
    <citation type="journal article" date="2020" name="Microbiol. Resour. Announc.">
        <title>Antarctic desert soil bacteria exhibit high novel natural product potential, evaluated through long-read genome sequencing and comparative genomics.</title>
        <authorList>
            <person name="Benaud N."/>
            <person name="Edwards R.J."/>
            <person name="Amos T.G."/>
            <person name="D'Agostino P.M."/>
            <person name="Gutierrez-Chavez C."/>
            <person name="Montgomery K."/>
            <person name="Nicetic I."/>
            <person name="Ferrari B.C."/>
        </authorList>
    </citation>
    <scope>NUCLEOTIDE SEQUENCE [LARGE SCALE GENOMIC DNA]</scope>
    <source>
        <strain evidence="1 2">SPB151</strain>
    </source>
</reference>
<protein>
    <submittedName>
        <fullName evidence="1">Uncharacterized protein</fullName>
    </submittedName>
</protein>
<dbReference type="RefSeq" id="WP_185446188.1">
    <property type="nucleotide sequence ID" value="NZ_CP043661.1"/>
</dbReference>
<keyword evidence="2" id="KW-1185">Reference proteome</keyword>
<sequence length="59" mass="6787">MKSDDKKRTRLEAMRHVLSLYDYPDKDFELVAHADPKILGPAAQVFEHGESTTRDFPVL</sequence>
<accession>A0A7G6WTP4</accession>
<reference evidence="2" key="1">
    <citation type="submission" date="2019-09" db="EMBL/GenBank/DDBJ databases">
        <title>Antimicrobial potential of Antarctic Bacteria.</title>
        <authorList>
            <person name="Benaud N."/>
            <person name="Edwards R.J."/>
            <person name="Ferrari B.C."/>
        </authorList>
    </citation>
    <scope>NUCLEOTIDE SEQUENCE [LARGE SCALE GENOMIC DNA]</scope>
    <source>
        <strain evidence="2">SPB151</strain>
    </source>
</reference>
<proteinExistence type="predicted"/>
<dbReference type="KEGG" id="kqi:F1D05_04780"/>
<evidence type="ECO:0000313" key="1">
    <source>
        <dbReference type="EMBL" id="QNE17359.1"/>
    </source>
</evidence>
<evidence type="ECO:0000313" key="2">
    <source>
        <dbReference type="Proteomes" id="UP000515563"/>
    </source>
</evidence>
<gene>
    <name evidence="1" type="ORF">F1D05_04780</name>
</gene>
<name>A0A7G6WTP4_9ACTN</name>
<organism evidence="1 2">
    <name type="scientific">Kribbella qitaiheensis</name>
    <dbReference type="NCBI Taxonomy" id="1544730"/>
    <lineage>
        <taxon>Bacteria</taxon>
        <taxon>Bacillati</taxon>
        <taxon>Actinomycetota</taxon>
        <taxon>Actinomycetes</taxon>
        <taxon>Propionibacteriales</taxon>
        <taxon>Kribbellaceae</taxon>
        <taxon>Kribbella</taxon>
    </lineage>
</organism>
<dbReference type="AlphaFoldDB" id="A0A7G6WTP4"/>